<feature type="compositionally biased region" description="Low complexity" evidence="2">
    <location>
        <begin position="10"/>
        <end position="32"/>
    </location>
</feature>
<dbReference type="OrthoDB" id="276276at2759"/>
<dbReference type="PROSITE" id="PS51462">
    <property type="entry name" value="NUDIX"/>
    <property type="match status" value="1"/>
</dbReference>
<dbReference type="Pfam" id="PF00293">
    <property type="entry name" value="NUDIX"/>
    <property type="match status" value="1"/>
</dbReference>
<evidence type="ECO:0000313" key="4">
    <source>
        <dbReference type="EMBL" id="TRM63211.1"/>
    </source>
</evidence>
<dbReference type="Proteomes" id="UP000320762">
    <property type="component" value="Unassembled WGS sequence"/>
</dbReference>
<feature type="region of interest" description="Disordered" evidence="2">
    <location>
        <begin position="258"/>
        <end position="309"/>
    </location>
</feature>
<organism evidence="4 5">
    <name type="scientific">Schizophyllum amplum</name>
    <dbReference type="NCBI Taxonomy" id="97359"/>
    <lineage>
        <taxon>Eukaryota</taxon>
        <taxon>Fungi</taxon>
        <taxon>Dikarya</taxon>
        <taxon>Basidiomycota</taxon>
        <taxon>Agaricomycotina</taxon>
        <taxon>Agaricomycetes</taxon>
        <taxon>Agaricomycetidae</taxon>
        <taxon>Agaricales</taxon>
        <taxon>Schizophyllaceae</taxon>
        <taxon>Schizophyllum</taxon>
    </lineage>
</organism>
<dbReference type="GO" id="GO:0006167">
    <property type="term" value="P:AMP biosynthetic process"/>
    <property type="evidence" value="ECO:0007669"/>
    <property type="project" value="TreeGrafter"/>
</dbReference>
<dbReference type="AlphaFoldDB" id="A0A550CEI4"/>
<accession>A0A550CEI4</accession>
<dbReference type="InterPro" id="IPR015797">
    <property type="entry name" value="NUDIX_hydrolase-like_dom_sf"/>
</dbReference>
<dbReference type="PANTHER" id="PTHR21340:SF0">
    <property type="entry name" value="BIS(5'-NUCLEOSYL)-TETRAPHOSPHATASE [ASYMMETRICAL]"/>
    <property type="match status" value="1"/>
</dbReference>
<dbReference type="EMBL" id="VDMD01000010">
    <property type="protein sequence ID" value="TRM63211.1"/>
    <property type="molecule type" value="Genomic_DNA"/>
</dbReference>
<dbReference type="PANTHER" id="PTHR21340">
    <property type="entry name" value="DIADENOSINE 5,5-P1,P4-TETRAPHOSPHATE PYROPHOSPHOHYDROLASE MUTT"/>
    <property type="match status" value="1"/>
</dbReference>
<comment type="caution">
    <text evidence="4">The sequence shown here is derived from an EMBL/GenBank/DDBJ whole genome shotgun (WGS) entry which is preliminary data.</text>
</comment>
<dbReference type="GO" id="GO:0006754">
    <property type="term" value="P:ATP biosynthetic process"/>
    <property type="evidence" value="ECO:0007669"/>
    <property type="project" value="TreeGrafter"/>
</dbReference>
<keyword evidence="5" id="KW-1185">Reference proteome</keyword>
<dbReference type="GO" id="GO:0004081">
    <property type="term" value="F:bis(5'-nucleosyl)-tetraphosphatase (asymmetrical) activity"/>
    <property type="evidence" value="ECO:0007669"/>
    <property type="project" value="TreeGrafter"/>
</dbReference>
<dbReference type="SUPFAM" id="SSF55811">
    <property type="entry name" value="Nudix"/>
    <property type="match status" value="1"/>
</dbReference>
<name>A0A550CEI4_9AGAR</name>
<dbReference type="InterPro" id="IPR051325">
    <property type="entry name" value="Nudix_hydrolase_domain"/>
</dbReference>
<gene>
    <name evidence="4" type="ORF">BD626DRAFT_457424</name>
</gene>
<proteinExistence type="predicted"/>
<dbReference type="CDD" id="cd02883">
    <property type="entry name" value="NUDIX_Hydrolase"/>
    <property type="match status" value="1"/>
</dbReference>
<evidence type="ECO:0000313" key="5">
    <source>
        <dbReference type="Proteomes" id="UP000320762"/>
    </source>
</evidence>
<feature type="region of interest" description="Disordered" evidence="2">
    <location>
        <begin position="1"/>
        <end position="45"/>
    </location>
</feature>
<evidence type="ECO:0000256" key="1">
    <source>
        <dbReference type="ARBA" id="ARBA00022801"/>
    </source>
</evidence>
<evidence type="ECO:0000259" key="3">
    <source>
        <dbReference type="PROSITE" id="PS51462"/>
    </source>
</evidence>
<keyword evidence="1" id="KW-0378">Hydrolase</keyword>
<sequence length="309" mass="34457">MAQRISQLFSRGSSSSTPTASTSRSTVVAPTTAQHNGLPTASRKRSSVRNAFDNLPRIFSDWSTPSAEGYWCSQDFMLGAGMVIIQPETRKVVCVWERERKYWFLPKGRKDVGQSLEETALREAYEETGYRATFLPTYHYHNQPSPTYQYYPSTEPIFIHLMTWGPRYRGDKMVDPGGEYLTTWYIGQIAADAVYELNTGMADEVNYESHLLSFEDALRALAPDPAQHAVSQRNFQHTVMHYAIKVFMETEHMQAKAAREQAAQEGMQTARESTHEGAQTADASAATGATTTATGLVPEVSAARHSTHG</sequence>
<dbReference type="Gene3D" id="3.90.79.10">
    <property type="entry name" value="Nucleoside Triphosphate Pyrophosphohydrolase"/>
    <property type="match status" value="1"/>
</dbReference>
<feature type="domain" description="Nudix hydrolase" evidence="3">
    <location>
        <begin position="75"/>
        <end position="236"/>
    </location>
</feature>
<protein>
    <recommendedName>
        <fullName evidence="3">Nudix hydrolase domain-containing protein</fullName>
    </recommendedName>
</protein>
<dbReference type="InterPro" id="IPR000086">
    <property type="entry name" value="NUDIX_hydrolase_dom"/>
</dbReference>
<feature type="compositionally biased region" description="Low complexity" evidence="2">
    <location>
        <begin position="277"/>
        <end position="295"/>
    </location>
</feature>
<evidence type="ECO:0000256" key="2">
    <source>
        <dbReference type="SAM" id="MobiDB-lite"/>
    </source>
</evidence>
<reference evidence="4 5" key="1">
    <citation type="journal article" date="2019" name="New Phytol.">
        <title>Comparative genomics reveals unique wood-decay strategies and fruiting body development in the Schizophyllaceae.</title>
        <authorList>
            <person name="Almasi E."/>
            <person name="Sahu N."/>
            <person name="Krizsan K."/>
            <person name="Balint B."/>
            <person name="Kovacs G.M."/>
            <person name="Kiss B."/>
            <person name="Cseklye J."/>
            <person name="Drula E."/>
            <person name="Henrissat B."/>
            <person name="Nagy I."/>
            <person name="Chovatia M."/>
            <person name="Adam C."/>
            <person name="LaButti K."/>
            <person name="Lipzen A."/>
            <person name="Riley R."/>
            <person name="Grigoriev I.V."/>
            <person name="Nagy L.G."/>
        </authorList>
    </citation>
    <scope>NUCLEOTIDE SEQUENCE [LARGE SCALE GENOMIC DNA]</scope>
    <source>
        <strain evidence="4 5">NL-1724</strain>
    </source>
</reference>